<name>A0A2H0BY25_9BACT</name>
<evidence type="ECO:0000313" key="2">
    <source>
        <dbReference type="Proteomes" id="UP000231021"/>
    </source>
</evidence>
<protein>
    <submittedName>
        <fullName evidence="1">Uncharacterized protein</fullName>
    </submittedName>
</protein>
<accession>A0A2H0BY25</accession>
<gene>
    <name evidence="1" type="ORF">COW98_03060</name>
</gene>
<dbReference type="Proteomes" id="UP000231021">
    <property type="component" value="Unassembled WGS sequence"/>
</dbReference>
<reference evidence="1 2" key="1">
    <citation type="submission" date="2017-09" db="EMBL/GenBank/DDBJ databases">
        <title>Depth-based differentiation of microbial function through sediment-hosted aquifers and enrichment of novel symbionts in the deep terrestrial subsurface.</title>
        <authorList>
            <person name="Probst A.J."/>
            <person name="Ladd B."/>
            <person name="Jarett J.K."/>
            <person name="Geller-Mcgrath D.E."/>
            <person name="Sieber C.M."/>
            <person name="Emerson J.B."/>
            <person name="Anantharaman K."/>
            <person name="Thomas B.C."/>
            <person name="Malmstrom R."/>
            <person name="Stieglmeier M."/>
            <person name="Klingl A."/>
            <person name="Woyke T."/>
            <person name="Ryan C.M."/>
            <person name="Banfield J.F."/>
        </authorList>
    </citation>
    <scope>NUCLEOTIDE SEQUENCE [LARGE SCALE GENOMIC DNA]</scope>
    <source>
        <strain evidence="1">CG22_combo_CG10-13_8_21_14_all_35_9</strain>
    </source>
</reference>
<dbReference type="AlphaFoldDB" id="A0A2H0BY25"/>
<evidence type="ECO:0000313" key="1">
    <source>
        <dbReference type="EMBL" id="PIP62613.1"/>
    </source>
</evidence>
<sequence>MIVKIGNNLSRNNQTKTENATPIKMVIILNTVCSLTSPKQIVNQWKNNTLFDKIICRDLDIKLCLR</sequence>
<dbReference type="EMBL" id="PCTB01000057">
    <property type="protein sequence ID" value="PIP62613.1"/>
    <property type="molecule type" value="Genomic_DNA"/>
</dbReference>
<comment type="caution">
    <text evidence="1">The sequence shown here is derived from an EMBL/GenBank/DDBJ whole genome shotgun (WGS) entry which is preliminary data.</text>
</comment>
<proteinExistence type="predicted"/>
<organism evidence="1 2">
    <name type="scientific">Candidatus Roizmanbacteria bacterium CG22_combo_CG10-13_8_21_14_all_35_9</name>
    <dbReference type="NCBI Taxonomy" id="1974861"/>
    <lineage>
        <taxon>Bacteria</taxon>
        <taxon>Candidatus Roizmaniibacteriota</taxon>
    </lineage>
</organism>